<evidence type="ECO:0000256" key="9">
    <source>
        <dbReference type="SAM" id="Phobius"/>
    </source>
</evidence>
<dbReference type="OrthoDB" id="9762778at2"/>
<comment type="subcellular location">
    <subcellularLocation>
        <location evidence="1">Cell membrane</location>
        <topology evidence="1">Multi-pass membrane protein</topology>
    </subcellularLocation>
</comment>
<keyword evidence="13" id="KW-1185">Reference proteome</keyword>
<organism evidence="12 13">
    <name type="scientific">Acetivibrio clariflavus (strain DSM 19732 / NBRC 101661 / EBR45)</name>
    <name type="common">Clostridium clariflavum</name>
    <dbReference type="NCBI Taxonomy" id="720554"/>
    <lineage>
        <taxon>Bacteria</taxon>
        <taxon>Bacillati</taxon>
        <taxon>Bacillota</taxon>
        <taxon>Clostridia</taxon>
        <taxon>Eubacteriales</taxon>
        <taxon>Oscillospiraceae</taxon>
        <taxon>Acetivibrio</taxon>
    </lineage>
</organism>
<dbReference type="PANTHER" id="PTHR43394:SF1">
    <property type="entry name" value="ATP-BINDING CASSETTE SUB-FAMILY B MEMBER 10, MITOCHONDRIAL"/>
    <property type="match status" value="1"/>
</dbReference>
<evidence type="ECO:0000256" key="8">
    <source>
        <dbReference type="ARBA" id="ARBA00023136"/>
    </source>
</evidence>
<protein>
    <submittedName>
        <fullName evidence="12">ABC-type multidrug transport system, ATPase and permease component</fullName>
    </submittedName>
</protein>
<dbReference type="EMBL" id="CP003065">
    <property type="protein sequence ID" value="AEV69822.1"/>
    <property type="molecule type" value="Genomic_DNA"/>
</dbReference>
<dbReference type="AlphaFoldDB" id="G8LWW1"/>
<dbReference type="InterPro" id="IPR036640">
    <property type="entry name" value="ABC1_TM_sf"/>
</dbReference>
<dbReference type="GO" id="GO:0005886">
    <property type="term" value="C:plasma membrane"/>
    <property type="evidence" value="ECO:0007669"/>
    <property type="project" value="UniProtKB-SubCell"/>
</dbReference>
<dbReference type="PROSITE" id="PS50929">
    <property type="entry name" value="ABC_TM1F"/>
    <property type="match status" value="1"/>
</dbReference>
<keyword evidence="8 9" id="KW-0472">Membrane</keyword>
<evidence type="ECO:0000256" key="6">
    <source>
        <dbReference type="ARBA" id="ARBA00022840"/>
    </source>
</evidence>
<feature type="domain" description="ABC transmembrane type-1" evidence="11">
    <location>
        <begin position="19"/>
        <end position="304"/>
    </location>
</feature>
<keyword evidence="5" id="KW-0547">Nucleotide-binding</keyword>
<dbReference type="InterPro" id="IPR027417">
    <property type="entry name" value="P-loop_NTPase"/>
</dbReference>
<feature type="transmembrane region" description="Helical" evidence="9">
    <location>
        <begin position="160"/>
        <end position="180"/>
    </location>
</feature>
<dbReference type="Gene3D" id="3.40.50.300">
    <property type="entry name" value="P-loop containing nucleotide triphosphate hydrolases"/>
    <property type="match status" value="1"/>
</dbReference>
<dbReference type="FunFam" id="1.20.1560.10:FF:000011">
    <property type="entry name" value="Multidrug ABC transporter ATP-binding protein"/>
    <property type="match status" value="1"/>
</dbReference>
<dbReference type="InterPro" id="IPR039421">
    <property type="entry name" value="Type_1_exporter"/>
</dbReference>
<dbReference type="InterPro" id="IPR017871">
    <property type="entry name" value="ABC_transporter-like_CS"/>
</dbReference>
<keyword evidence="7 9" id="KW-1133">Transmembrane helix</keyword>
<evidence type="ECO:0000313" key="12">
    <source>
        <dbReference type="EMBL" id="AEV69822.1"/>
    </source>
</evidence>
<keyword evidence="6" id="KW-0067">ATP-binding</keyword>
<dbReference type="RefSeq" id="WP_014256354.1">
    <property type="nucleotide sequence ID" value="NC_016627.1"/>
</dbReference>
<reference evidence="13" key="1">
    <citation type="submission" date="2011-12" db="EMBL/GenBank/DDBJ databases">
        <title>Complete sequence of Clostridium clariflavum DSM 19732.</title>
        <authorList>
            <consortium name="US DOE Joint Genome Institute"/>
            <person name="Lucas S."/>
            <person name="Han J."/>
            <person name="Lapidus A."/>
            <person name="Cheng J.-F."/>
            <person name="Goodwin L."/>
            <person name="Pitluck S."/>
            <person name="Peters L."/>
            <person name="Teshima H."/>
            <person name="Detter J.C."/>
            <person name="Han C."/>
            <person name="Tapia R."/>
            <person name="Land M."/>
            <person name="Hauser L."/>
            <person name="Kyrpides N."/>
            <person name="Ivanova N."/>
            <person name="Pagani I."/>
            <person name="Kitzmiller T."/>
            <person name="Lynd L."/>
            <person name="Izquierdo J."/>
            <person name="Woyke T."/>
        </authorList>
    </citation>
    <scope>NUCLEOTIDE SEQUENCE [LARGE SCALE GENOMIC DNA]</scope>
    <source>
        <strain evidence="13">DSM 19732 / NBRC 101661 / EBR45</strain>
    </source>
</reference>
<dbReference type="GO" id="GO:0016887">
    <property type="term" value="F:ATP hydrolysis activity"/>
    <property type="evidence" value="ECO:0007669"/>
    <property type="project" value="InterPro"/>
</dbReference>
<dbReference type="InterPro" id="IPR003593">
    <property type="entry name" value="AAA+_ATPase"/>
</dbReference>
<reference evidence="12 13" key="2">
    <citation type="journal article" date="2012" name="Stand. Genomic Sci.">
        <title>Complete Genome Sequence of Clostridium clariflavum DSM 19732.</title>
        <authorList>
            <person name="Izquierdo J.A."/>
            <person name="Goodwin L."/>
            <person name="Davenport K.W."/>
            <person name="Teshima H."/>
            <person name="Bruce D."/>
            <person name="Detter C."/>
            <person name="Tapia R."/>
            <person name="Han S."/>
            <person name="Land M."/>
            <person name="Hauser L."/>
            <person name="Jeffries C.D."/>
            <person name="Han J."/>
            <person name="Pitluck S."/>
            <person name="Nolan M."/>
            <person name="Chen A."/>
            <person name="Huntemann M."/>
            <person name="Mavromatis K."/>
            <person name="Mikhailova N."/>
            <person name="Liolios K."/>
            <person name="Woyke T."/>
            <person name="Lynd L.R."/>
        </authorList>
    </citation>
    <scope>NUCLEOTIDE SEQUENCE [LARGE SCALE GENOMIC DNA]</scope>
    <source>
        <strain evidence="13">DSM 19732 / NBRC 101661 / EBR45</strain>
    </source>
</reference>
<feature type="transmembrane region" description="Helical" evidence="9">
    <location>
        <begin position="127"/>
        <end position="148"/>
    </location>
</feature>
<dbReference type="FunFam" id="3.40.50.300:FF:000287">
    <property type="entry name" value="Multidrug ABC transporter ATP-binding protein"/>
    <property type="match status" value="1"/>
</dbReference>
<evidence type="ECO:0000256" key="4">
    <source>
        <dbReference type="ARBA" id="ARBA00022692"/>
    </source>
</evidence>
<dbReference type="PANTHER" id="PTHR43394">
    <property type="entry name" value="ATP-DEPENDENT PERMEASE MDL1, MITOCHONDRIAL"/>
    <property type="match status" value="1"/>
</dbReference>
<sequence precursor="true">MKNFIRILKQGKPYWKYLIITGISLLAISVLNLVTPWKVRELINLLSEEDIAGKMPSIRNIALILIGAYIARAVFTYLYRYLSHVAAWKLVADMRVLVYEHLQKLSLSFYQDKQTGQLMSRAINDTAALEVLIAHAVPDLVTNILILAGTGTLLFVINPLLAALTLIPIPFLIFGGIFFVKKIQPNFRKAQATLGDLNAVVQDNISGMKEIQVFNQQKRESKRVEKRARKYTSSILRALKLSAIFHPVVEMVSSLGTVIVVGCGGLLAVRNYVSVADIVAFIMFLSLFYQPITTLARVIEDLQQAAAGAERIFELLDTQPDIVDSKGARDIGRSKGEITFKDVSFHYIPESPVLKKISFTAKPGKMIALVGPTGVGKTTIISLIARFYDPTEGQILLDGINLKDMTVASLRNQISIVLQDIFLFNGSVAENIAYGSKEASFEDIVRAAKIARAHDFIMDLPQGYDTVIGERGVKLSGGQKQRLSIARAVLRDTPILILDEATSSVDVQTEIEIQQAIQELAGSRTIIVIAHRLSTIKQADQILVLKDGEIVESGTHEELINQDGLYSQLCEVQFGA</sequence>
<evidence type="ECO:0000256" key="2">
    <source>
        <dbReference type="ARBA" id="ARBA00022448"/>
    </source>
</evidence>
<evidence type="ECO:0000313" key="13">
    <source>
        <dbReference type="Proteomes" id="UP000005435"/>
    </source>
</evidence>
<dbReference type="Pfam" id="PF00664">
    <property type="entry name" value="ABC_membrane"/>
    <property type="match status" value="1"/>
</dbReference>
<accession>G8LWW1</accession>
<dbReference type="InterPro" id="IPR011527">
    <property type="entry name" value="ABC1_TM_dom"/>
</dbReference>
<evidence type="ECO:0000256" key="7">
    <source>
        <dbReference type="ARBA" id="ARBA00022989"/>
    </source>
</evidence>
<dbReference type="PROSITE" id="PS00211">
    <property type="entry name" value="ABC_TRANSPORTER_1"/>
    <property type="match status" value="1"/>
</dbReference>
<evidence type="ECO:0000256" key="3">
    <source>
        <dbReference type="ARBA" id="ARBA00022475"/>
    </source>
</evidence>
<dbReference type="GO" id="GO:0015421">
    <property type="term" value="F:ABC-type oligopeptide transporter activity"/>
    <property type="evidence" value="ECO:0007669"/>
    <property type="project" value="TreeGrafter"/>
</dbReference>
<evidence type="ECO:0000259" key="11">
    <source>
        <dbReference type="PROSITE" id="PS50929"/>
    </source>
</evidence>
<dbReference type="Gene3D" id="1.20.1560.10">
    <property type="entry name" value="ABC transporter type 1, transmembrane domain"/>
    <property type="match status" value="1"/>
</dbReference>
<keyword evidence="2" id="KW-0813">Transport</keyword>
<keyword evidence="4 9" id="KW-0812">Transmembrane</keyword>
<dbReference type="SMART" id="SM00382">
    <property type="entry name" value="AAA"/>
    <property type="match status" value="1"/>
</dbReference>
<evidence type="ECO:0000256" key="1">
    <source>
        <dbReference type="ARBA" id="ARBA00004651"/>
    </source>
</evidence>
<feature type="transmembrane region" description="Helical" evidence="9">
    <location>
        <begin position="243"/>
        <end position="267"/>
    </location>
</feature>
<evidence type="ECO:0000259" key="10">
    <source>
        <dbReference type="PROSITE" id="PS50893"/>
    </source>
</evidence>
<dbReference type="PROSITE" id="PS50893">
    <property type="entry name" value="ABC_TRANSPORTER_2"/>
    <property type="match status" value="1"/>
</dbReference>
<dbReference type="STRING" id="720554.Clocl_3322"/>
<dbReference type="InterPro" id="IPR003439">
    <property type="entry name" value="ABC_transporter-like_ATP-bd"/>
</dbReference>
<evidence type="ECO:0000256" key="5">
    <source>
        <dbReference type="ARBA" id="ARBA00022741"/>
    </source>
</evidence>
<dbReference type="KEGG" id="ccl:Clocl_3322"/>
<feature type="transmembrane region" description="Helical" evidence="9">
    <location>
        <begin position="273"/>
        <end position="289"/>
    </location>
</feature>
<dbReference type="eggNOG" id="COG1132">
    <property type="taxonomic scope" value="Bacteria"/>
</dbReference>
<dbReference type="Proteomes" id="UP000005435">
    <property type="component" value="Chromosome"/>
</dbReference>
<gene>
    <name evidence="12" type="ordered locus">Clocl_3322</name>
</gene>
<name>G8LWW1_ACECE</name>
<dbReference type="SUPFAM" id="SSF52540">
    <property type="entry name" value="P-loop containing nucleoside triphosphate hydrolases"/>
    <property type="match status" value="1"/>
</dbReference>
<feature type="transmembrane region" description="Helical" evidence="9">
    <location>
        <begin position="14"/>
        <end position="37"/>
    </location>
</feature>
<dbReference type="CDD" id="cd18778">
    <property type="entry name" value="ABC_6TM_exporter_like"/>
    <property type="match status" value="1"/>
</dbReference>
<feature type="domain" description="ABC transporter" evidence="10">
    <location>
        <begin position="338"/>
        <end position="572"/>
    </location>
</feature>
<dbReference type="GO" id="GO:0005524">
    <property type="term" value="F:ATP binding"/>
    <property type="evidence" value="ECO:0007669"/>
    <property type="project" value="UniProtKB-KW"/>
</dbReference>
<dbReference type="SUPFAM" id="SSF90123">
    <property type="entry name" value="ABC transporter transmembrane region"/>
    <property type="match status" value="1"/>
</dbReference>
<keyword evidence="3" id="KW-1003">Cell membrane</keyword>
<feature type="transmembrane region" description="Helical" evidence="9">
    <location>
        <begin position="57"/>
        <end position="79"/>
    </location>
</feature>
<proteinExistence type="predicted"/>
<dbReference type="Pfam" id="PF00005">
    <property type="entry name" value="ABC_tran"/>
    <property type="match status" value="1"/>
</dbReference>
<dbReference type="HOGENOM" id="CLU_000604_84_4_9"/>